<keyword evidence="9" id="KW-1185">Reference proteome</keyword>
<evidence type="ECO:0000313" key="9">
    <source>
        <dbReference type="Proteomes" id="UP000178953"/>
    </source>
</evidence>
<evidence type="ECO:0000256" key="3">
    <source>
        <dbReference type="ARBA" id="ARBA00023002"/>
    </source>
</evidence>
<evidence type="ECO:0000256" key="6">
    <source>
        <dbReference type="SAM" id="MobiDB-lite"/>
    </source>
</evidence>
<feature type="region of interest" description="Disordered" evidence="6">
    <location>
        <begin position="42"/>
        <end position="62"/>
    </location>
</feature>
<gene>
    <name evidence="8" type="ORF">BEL07_18860</name>
</gene>
<dbReference type="PANTHER" id="PTHR13887:SF14">
    <property type="entry name" value="DISULFIDE BOND FORMATION PROTEIN D"/>
    <property type="match status" value="1"/>
</dbReference>
<reference evidence="8 9" key="1">
    <citation type="submission" date="2016-09" db="EMBL/GenBank/DDBJ databases">
        <title>genome sequence of Mycobacterium sp. 739 SCH.</title>
        <authorList>
            <person name="Greninger A.L."/>
            <person name="Qin X."/>
            <person name="Jerome K."/>
            <person name="Vora S."/>
            <person name="Quinn K."/>
        </authorList>
    </citation>
    <scope>NUCLEOTIDE SEQUENCE [LARGE SCALE GENOMIC DNA]</scope>
    <source>
        <strain evidence="8 9">SCH</strain>
    </source>
</reference>
<dbReference type="Proteomes" id="UP000178953">
    <property type="component" value="Unassembled WGS sequence"/>
</dbReference>
<dbReference type="PROSITE" id="PS51352">
    <property type="entry name" value="THIOREDOXIN_2"/>
    <property type="match status" value="1"/>
</dbReference>
<evidence type="ECO:0000259" key="7">
    <source>
        <dbReference type="PROSITE" id="PS51352"/>
    </source>
</evidence>
<name>A0A1E8Q2H3_9MYCO</name>
<proteinExistence type="inferred from homology"/>
<comment type="caution">
    <text evidence="8">The sequence shown here is derived from an EMBL/GenBank/DDBJ whole genome shotgun (WGS) entry which is preliminary data.</text>
</comment>
<keyword evidence="4" id="KW-1015">Disulfide bond</keyword>
<dbReference type="InterPro" id="IPR013766">
    <property type="entry name" value="Thioredoxin_domain"/>
</dbReference>
<organism evidence="8 9">
    <name type="scientific">Mycolicibacterium grossiae</name>
    <dbReference type="NCBI Taxonomy" id="1552759"/>
    <lineage>
        <taxon>Bacteria</taxon>
        <taxon>Bacillati</taxon>
        <taxon>Actinomycetota</taxon>
        <taxon>Actinomycetes</taxon>
        <taxon>Mycobacteriales</taxon>
        <taxon>Mycobacteriaceae</taxon>
        <taxon>Mycolicibacterium</taxon>
    </lineage>
</organism>
<keyword evidence="2" id="KW-0732">Signal</keyword>
<dbReference type="SUPFAM" id="SSF52833">
    <property type="entry name" value="Thioredoxin-like"/>
    <property type="match status" value="1"/>
</dbReference>
<dbReference type="EMBL" id="MCHX01000046">
    <property type="protein sequence ID" value="OFJ52144.1"/>
    <property type="molecule type" value="Genomic_DNA"/>
</dbReference>
<accession>A0A1E8Q2H3</accession>
<dbReference type="InterPro" id="IPR012336">
    <property type="entry name" value="Thioredoxin-like_fold"/>
</dbReference>
<dbReference type="AlphaFoldDB" id="A0A1E8Q2H3"/>
<protein>
    <submittedName>
        <fullName evidence="8">Thioredoxin</fullName>
    </submittedName>
</protein>
<feature type="domain" description="Thioredoxin" evidence="7">
    <location>
        <begin position="36"/>
        <end position="228"/>
    </location>
</feature>
<dbReference type="GO" id="GO:0016491">
    <property type="term" value="F:oxidoreductase activity"/>
    <property type="evidence" value="ECO:0007669"/>
    <property type="project" value="UniProtKB-KW"/>
</dbReference>
<keyword evidence="3" id="KW-0560">Oxidoreductase</keyword>
<dbReference type="InterPro" id="IPR036249">
    <property type="entry name" value="Thioredoxin-like_sf"/>
</dbReference>
<evidence type="ECO:0000256" key="2">
    <source>
        <dbReference type="ARBA" id="ARBA00022729"/>
    </source>
</evidence>
<evidence type="ECO:0000256" key="4">
    <source>
        <dbReference type="ARBA" id="ARBA00023157"/>
    </source>
</evidence>
<dbReference type="Pfam" id="PF13462">
    <property type="entry name" value="Thioredoxin_4"/>
    <property type="match status" value="1"/>
</dbReference>
<evidence type="ECO:0000256" key="5">
    <source>
        <dbReference type="ARBA" id="ARBA00023284"/>
    </source>
</evidence>
<evidence type="ECO:0000313" key="8">
    <source>
        <dbReference type="EMBL" id="OFJ52144.1"/>
    </source>
</evidence>
<dbReference type="Gene3D" id="3.40.30.10">
    <property type="entry name" value="Glutaredoxin"/>
    <property type="match status" value="1"/>
</dbReference>
<evidence type="ECO:0000256" key="1">
    <source>
        <dbReference type="ARBA" id="ARBA00005791"/>
    </source>
</evidence>
<sequence length="230" mass="25440">MKMKGLGSILANTRVLLTLFVIAVATVGTVLFLSVRDTGGPESNSALDEGAPAGQTVRENSHRLNSVPDSDVYFVEFLDFECEGCRALYPAIEQLRAEYGDRVNFVLRYFPLRSHFNAERAARAVEASAQQGHLESMYRKMYETQAEWGEQQVPADDVFRGFAQQLGLDMAAFDATYNDPATLERIQLDVADGTALGVQGTPTFFINDERIQPRSYDDLTTALDQALARG</sequence>
<dbReference type="PANTHER" id="PTHR13887">
    <property type="entry name" value="GLUTATHIONE S-TRANSFERASE KAPPA"/>
    <property type="match status" value="1"/>
</dbReference>
<dbReference type="RefSeq" id="WP_070354599.1">
    <property type="nucleotide sequence ID" value="NZ_MCHX01000046.1"/>
</dbReference>
<comment type="similarity">
    <text evidence="1">Belongs to the thioredoxin family. DsbA subfamily.</text>
</comment>
<keyword evidence="5" id="KW-0676">Redox-active center</keyword>